<proteinExistence type="predicted"/>
<reference evidence="1 2" key="1">
    <citation type="submission" date="2019-02" db="EMBL/GenBank/DDBJ databases">
        <title>Deep-cultivation of Planctomycetes and their phenomic and genomic characterization uncovers novel biology.</title>
        <authorList>
            <person name="Wiegand S."/>
            <person name="Jogler M."/>
            <person name="Boedeker C."/>
            <person name="Pinto D."/>
            <person name="Vollmers J."/>
            <person name="Rivas-Marin E."/>
            <person name="Kohn T."/>
            <person name="Peeters S.H."/>
            <person name="Heuer A."/>
            <person name="Rast P."/>
            <person name="Oberbeckmann S."/>
            <person name="Bunk B."/>
            <person name="Jeske O."/>
            <person name="Meyerdierks A."/>
            <person name="Storesund J.E."/>
            <person name="Kallscheuer N."/>
            <person name="Luecker S."/>
            <person name="Lage O.M."/>
            <person name="Pohl T."/>
            <person name="Merkel B.J."/>
            <person name="Hornburger P."/>
            <person name="Mueller R.-W."/>
            <person name="Bruemmer F."/>
            <person name="Labrenz M."/>
            <person name="Spormann A.M."/>
            <person name="Op den Camp H."/>
            <person name="Overmann J."/>
            <person name="Amann R."/>
            <person name="Jetten M.S.M."/>
            <person name="Mascher T."/>
            <person name="Medema M.H."/>
            <person name="Devos D.P."/>
            <person name="Kaster A.-K."/>
            <person name="Ovreas L."/>
            <person name="Rohde M."/>
            <person name="Galperin M.Y."/>
            <person name="Jogler C."/>
        </authorList>
    </citation>
    <scope>NUCLEOTIDE SEQUENCE [LARGE SCALE GENOMIC DNA]</scope>
    <source>
        <strain evidence="1 2">V22</strain>
    </source>
</reference>
<name>A0A517T4E9_9PLAN</name>
<gene>
    <name evidence="1" type="ORF">V22_04710</name>
</gene>
<accession>A0A517T4E9</accession>
<dbReference type="Proteomes" id="UP000319976">
    <property type="component" value="Chromosome"/>
</dbReference>
<organism evidence="1 2">
    <name type="scientific">Calycomorphotria hydatis</name>
    <dbReference type="NCBI Taxonomy" id="2528027"/>
    <lineage>
        <taxon>Bacteria</taxon>
        <taxon>Pseudomonadati</taxon>
        <taxon>Planctomycetota</taxon>
        <taxon>Planctomycetia</taxon>
        <taxon>Planctomycetales</taxon>
        <taxon>Planctomycetaceae</taxon>
        <taxon>Calycomorphotria</taxon>
    </lineage>
</organism>
<dbReference type="EMBL" id="CP036316">
    <property type="protein sequence ID" value="QDT63252.1"/>
    <property type="molecule type" value="Genomic_DNA"/>
</dbReference>
<dbReference type="AlphaFoldDB" id="A0A517T4E9"/>
<protein>
    <submittedName>
        <fullName evidence="1">Uncharacterized protein</fullName>
    </submittedName>
</protein>
<evidence type="ECO:0000313" key="1">
    <source>
        <dbReference type="EMBL" id="QDT63252.1"/>
    </source>
</evidence>
<keyword evidence="2" id="KW-1185">Reference proteome</keyword>
<sequence length="167" mass="18763">MTAVITPSARSRITKFRKRPYEQHSTQCARHAKRAGTNLRFRRPRFKPGRWLQGHLTVRQKMYCLAQEIPPRIFYAQQQPRERWSGPIQLAGSYAHPPVINRLHPTSGPLDFSRGCCCPLFLSLGNRSEKSAGPSLSYGTMACVSLLIPLALPADNSRSRGVGFCRG</sequence>
<evidence type="ECO:0000313" key="2">
    <source>
        <dbReference type="Proteomes" id="UP000319976"/>
    </source>
</evidence>
<dbReference type="KEGG" id="chya:V22_04710"/>